<proteinExistence type="predicted"/>
<sequence length="124" mass="14569">MYMDETRIVKQILNMQIKQNKEKMTVAFAKLCYINVQDFEVTGLIPIELREDRRDESQTTANGNGNGVITVNRSIYSSQRLRLNRNETHQSENYEHLDLEFNSSLYAKLKQYLPPNMLTVYSRC</sequence>
<evidence type="ECO:0000313" key="1">
    <source>
        <dbReference type="EMBL" id="KAF5205154.1"/>
    </source>
</evidence>
<evidence type="ECO:0000313" key="2">
    <source>
        <dbReference type="Proteomes" id="UP000554482"/>
    </source>
</evidence>
<name>A0A7J6X645_THATH</name>
<dbReference type="EMBL" id="JABWDY010004463">
    <property type="protein sequence ID" value="KAF5205154.1"/>
    <property type="molecule type" value="Genomic_DNA"/>
</dbReference>
<protein>
    <submittedName>
        <fullName evidence="1">Uncharacterized protein</fullName>
    </submittedName>
</protein>
<dbReference type="Proteomes" id="UP000554482">
    <property type="component" value="Unassembled WGS sequence"/>
</dbReference>
<comment type="caution">
    <text evidence="1">The sequence shown here is derived from an EMBL/GenBank/DDBJ whole genome shotgun (WGS) entry which is preliminary data.</text>
</comment>
<keyword evidence="2" id="KW-1185">Reference proteome</keyword>
<gene>
    <name evidence="1" type="ORF">FRX31_005257</name>
</gene>
<organism evidence="1 2">
    <name type="scientific">Thalictrum thalictroides</name>
    <name type="common">Rue-anemone</name>
    <name type="synonym">Anemone thalictroides</name>
    <dbReference type="NCBI Taxonomy" id="46969"/>
    <lineage>
        <taxon>Eukaryota</taxon>
        <taxon>Viridiplantae</taxon>
        <taxon>Streptophyta</taxon>
        <taxon>Embryophyta</taxon>
        <taxon>Tracheophyta</taxon>
        <taxon>Spermatophyta</taxon>
        <taxon>Magnoliopsida</taxon>
        <taxon>Ranunculales</taxon>
        <taxon>Ranunculaceae</taxon>
        <taxon>Thalictroideae</taxon>
        <taxon>Thalictrum</taxon>
    </lineage>
</organism>
<dbReference type="AlphaFoldDB" id="A0A7J6X645"/>
<accession>A0A7J6X645</accession>
<reference evidence="1 2" key="1">
    <citation type="submission" date="2020-06" db="EMBL/GenBank/DDBJ databases">
        <title>Transcriptomic and genomic resources for Thalictrum thalictroides and T. hernandezii: Facilitating candidate gene discovery in an emerging model plant lineage.</title>
        <authorList>
            <person name="Arias T."/>
            <person name="Riano-Pachon D.M."/>
            <person name="Di Stilio V.S."/>
        </authorList>
    </citation>
    <scope>NUCLEOTIDE SEQUENCE [LARGE SCALE GENOMIC DNA]</scope>
    <source>
        <strain evidence="2">cv. WT478/WT964</strain>
        <tissue evidence="1">Leaves</tissue>
    </source>
</reference>